<dbReference type="EMBL" id="CAJOBG010000208">
    <property type="protein sequence ID" value="CAF3777653.1"/>
    <property type="molecule type" value="Genomic_DNA"/>
</dbReference>
<evidence type="ECO:0000313" key="1">
    <source>
        <dbReference type="EMBL" id="CAF2075058.1"/>
    </source>
</evidence>
<dbReference type="Proteomes" id="UP000663856">
    <property type="component" value="Unassembled WGS sequence"/>
</dbReference>
<dbReference type="AlphaFoldDB" id="A0A816RGI8"/>
<comment type="caution">
    <text evidence="1">The sequence shown here is derived from an EMBL/GenBank/DDBJ whole genome shotgun (WGS) entry which is preliminary data.</text>
</comment>
<accession>A0A816RGI8</accession>
<keyword evidence="4" id="KW-1185">Reference proteome</keyword>
<sequence length="161" mass="18668">MASCDAHRVVFISASYLVHEYESIPNDVLVTALFFFGSKRSWIFPVTDDDKAESRMQPTRYLTFPDVFKELILSKEARNEVFWLKPECSYEQVSIWLQSLGYKGLQLEDTYWLTQRHGNEVVNNYTTGEHDYQAVIELVNQSNSGRLIAVLQYADSLLKKD</sequence>
<dbReference type="EMBL" id="CAJNRF010005855">
    <property type="protein sequence ID" value="CAF2075058.1"/>
    <property type="molecule type" value="Genomic_DNA"/>
</dbReference>
<name>A0A816RGI8_9BILA</name>
<evidence type="ECO:0000313" key="3">
    <source>
        <dbReference type="Proteomes" id="UP000663856"/>
    </source>
</evidence>
<evidence type="ECO:0000313" key="2">
    <source>
        <dbReference type="EMBL" id="CAF3777653.1"/>
    </source>
</evidence>
<protein>
    <submittedName>
        <fullName evidence="1">Uncharacterized protein</fullName>
    </submittedName>
</protein>
<dbReference type="Proteomes" id="UP000663866">
    <property type="component" value="Unassembled WGS sequence"/>
</dbReference>
<organism evidence="1 3">
    <name type="scientific">Rotaria magnacalcarata</name>
    <dbReference type="NCBI Taxonomy" id="392030"/>
    <lineage>
        <taxon>Eukaryota</taxon>
        <taxon>Metazoa</taxon>
        <taxon>Spiralia</taxon>
        <taxon>Gnathifera</taxon>
        <taxon>Rotifera</taxon>
        <taxon>Eurotatoria</taxon>
        <taxon>Bdelloidea</taxon>
        <taxon>Philodinida</taxon>
        <taxon>Philodinidae</taxon>
        <taxon>Rotaria</taxon>
    </lineage>
</organism>
<proteinExistence type="predicted"/>
<gene>
    <name evidence="2" type="ORF">OVN521_LOCUS2607</name>
    <name evidence="1" type="ORF">WKI299_LOCUS14942</name>
</gene>
<reference evidence="1" key="1">
    <citation type="submission" date="2021-02" db="EMBL/GenBank/DDBJ databases">
        <authorList>
            <person name="Nowell W R."/>
        </authorList>
    </citation>
    <scope>NUCLEOTIDE SEQUENCE</scope>
</reference>
<evidence type="ECO:0000313" key="4">
    <source>
        <dbReference type="Proteomes" id="UP000663866"/>
    </source>
</evidence>